<dbReference type="Proteomes" id="UP001465976">
    <property type="component" value="Unassembled WGS sequence"/>
</dbReference>
<dbReference type="EMBL" id="JBAHYK010001235">
    <property type="protein sequence ID" value="KAL0568902.1"/>
    <property type="molecule type" value="Genomic_DNA"/>
</dbReference>
<reference evidence="1 2" key="1">
    <citation type="submission" date="2024-02" db="EMBL/GenBank/DDBJ databases">
        <title>A draft genome for the cacao thread blight pathogen Marasmius crinis-equi.</title>
        <authorList>
            <person name="Cohen S.P."/>
            <person name="Baruah I.K."/>
            <person name="Amoako-Attah I."/>
            <person name="Bukari Y."/>
            <person name="Meinhardt L.W."/>
            <person name="Bailey B.A."/>
        </authorList>
    </citation>
    <scope>NUCLEOTIDE SEQUENCE [LARGE SCALE GENOMIC DNA]</scope>
    <source>
        <strain evidence="1 2">GH-76</strain>
    </source>
</reference>
<organism evidence="1 2">
    <name type="scientific">Marasmius crinis-equi</name>
    <dbReference type="NCBI Taxonomy" id="585013"/>
    <lineage>
        <taxon>Eukaryota</taxon>
        <taxon>Fungi</taxon>
        <taxon>Dikarya</taxon>
        <taxon>Basidiomycota</taxon>
        <taxon>Agaricomycotina</taxon>
        <taxon>Agaricomycetes</taxon>
        <taxon>Agaricomycetidae</taxon>
        <taxon>Agaricales</taxon>
        <taxon>Marasmiineae</taxon>
        <taxon>Marasmiaceae</taxon>
        <taxon>Marasmius</taxon>
    </lineage>
</organism>
<proteinExistence type="predicted"/>
<gene>
    <name evidence="1" type="ORF">V5O48_013072</name>
</gene>
<accession>A0ABR3F120</accession>
<protein>
    <recommendedName>
        <fullName evidence="3">Reverse transcriptase zinc-binding domain-containing protein</fullName>
    </recommendedName>
</protein>
<keyword evidence="2" id="KW-1185">Reference proteome</keyword>
<evidence type="ECO:0000313" key="2">
    <source>
        <dbReference type="Proteomes" id="UP001465976"/>
    </source>
</evidence>
<evidence type="ECO:0000313" key="1">
    <source>
        <dbReference type="EMBL" id="KAL0568902.1"/>
    </source>
</evidence>
<comment type="caution">
    <text evidence="1">The sequence shown here is derived from an EMBL/GenBank/DDBJ whole genome shotgun (WGS) entry which is preliminary data.</text>
</comment>
<name>A0ABR3F120_9AGAR</name>
<sequence>MALKDSLLLASAQLPNWSSDLIWVLRNVLPPNTHVPPSLLSSEDMIDDTRKLLMQSAEQWAADALQQSSKLILLQNRQEIDRRGLPVPAEPLKRRFYLQHITIPKHRTAYIRLVTSNHALAVERLRWAERRRPHIPREWRLCRFCRTEVEDEAHALLECTASPSLVDLRAVFLAKLFQDTPSLQQSFPTADRLQFLRTFLHRHETLPLVAKFVFQVLELYDTVDIWVPAQYIY</sequence>
<evidence type="ECO:0008006" key="3">
    <source>
        <dbReference type="Google" id="ProtNLM"/>
    </source>
</evidence>